<dbReference type="AlphaFoldDB" id="A0A7S2RKI9"/>
<organism evidence="1">
    <name type="scientific">Rhizochromulina marina</name>
    <dbReference type="NCBI Taxonomy" id="1034831"/>
    <lineage>
        <taxon>Eukaryota</taxon>
        <taxon>Sar</taxon>
        <taxon>Stramenopiles</taxon>
        <taxon>Ochrophyta</taxon>
        <taxon>Dictyochophyceae</taxon>
        <taxon>Rhizochromulinales</taxon>
        <taxon>Rhizochromulina</taxon>
    </lineage>
</organism>
<sequence>MDVVIVLGDYGSGGCVGLAKQCLAGLGRGSLTAVVRASGDDHRLYELTEAEASAAAIIAIASPGASFPSGLAAKYKQLVVLIPSVDVSSALAAAAAASVLATGSAGAPLARVGVNNVDEAVAVVQRLLCRAAGPQTPADKQLQQAVCQSDLDVQLGRLGPVEAAQQRTTAYLSAQR</sequence>
<accession>A0A7S2RKI9</accession>
<evidence type="ECO:0000313" key="1">
    <source>
        <dbReference type="EMBL" id="CAD9673501.1"/>
    </source>
</evidence>
<dbReference type="EMBL" id="HBHJ01008347">
    <property type="protein sequence ID" value="CAD9673501.1"/>
    <property type="molecule type" value="Transcribed_RNA"/>
</dbReference>
<evidence type="ECO:0008006" key="2">
    <source>
        <dbReference type="Google" id="ProtNLM"/>
    </source>
</evidence>
<protein>
    <recommendedName>
        <fullName evidence="2">Lipid-A-disaccharide synthase</fullName>
    </recommendedName>
</protein>
<gene>
    <name evidence="1" type="ORF">RMAR1173_LOCUS5416</name>
</gene>
<reference evidence="1" key="1">
    <citation type="submission" date="2021-01" db="EMBL/GenBank/DDBJ databases">
        <authorList>
            <person name="Corre E."/>
            <person name="Pelletier E."/>
            <person name="Niang G."/>
            <person name="Scheremetjew M."/>
            <person name="Finn R."/>
            <person name="Kale V."/>
            <person name="Holt S."/>
            <person name="Cochrane G."/>
            <person name="Meng A."/>
            <person name="Brown T."/>
            <person name="Cohen L."/>
        </authorList>
    </citation>
    <scope>NUCLEOTIDE SEQUENCE</scope>
    <source>
        <strain evidence="1">CCMP1243</strain>
    </source>
</reference>
<name>A0A7S2RKI9_9STRA</name>
<proteinExistence type="predicted"/>